<dbReference type="SUPFAM" id="SSF56112">
    <property type="entry name" value="Protein kinase-like (PK-like)"/>
    <property type="match status" value="1"/>
</dbReference>
<dbReference type="STRING" id="101127.A0A1X2GWP0"/>
<accession>A0A1X2GWP0</accession>
<evidence type="ECO:0000256" key="3">
    <source>
        <dbReference type="PROSITE-ProRule" id="PRU10141"/>
    </source>
</evidence>
<dbReference type="InterPro" id="IPR008271">
    <property type="entry name" value="Ser/Thr_kinase_AS"/>
</dbReference>
<dbReference type="CDD" id="cd05117">
    <property type="entry name" value="STKc_CAMK"/>
    <property type="match status" value="1"/>
</dbReference>
<keyword evidence="7" id="KW-1185">Reference proteome</keyword>
<organism evidence="6 7">
    <name type="scientific">Hesseltinella vesiculosa</name>
    <dbReference type="NCBI Taxonomy" id="101127"/>
    <lineage>
        <taxon>Eukaryota</taxon>
        <taxon>Fungi</taxon>
        <taxon>Fungi incertae sedis</taxon>
        <taxon>Mucoromycota</taxon>
        <taxon>Mucoromycotina</taxon>
        <taxon>Mucoromycetes</taxon>
        <taxon>Mucorales</taxon>
        <taxon>Cunninghamellaceae</taxon>
        <taxon>Hesseltinella</taxon>
    </lineage>
</organism>
<feature type="domain" description="Protein kinase" evidence="5">
    <location>
        <begin position="35"/>
        <end position="275"/>
    </location>
</feature>
<keyword evidence="6" id="KW-0418">Kinase</keyword>
<dbReference type="Gene3D" id="3.30.200.20">
    <property type="entry name" value="Phosphorylase Kinase, domain 1"/>
    <property type="match status" value="1"/>
</dbReference>
<dbReference type="OrthoDB" id="40902at2759"/>
<dbReference type="FunFam" id="3.30.200.20:FF:000042">
    <property type="entry name" value="Aurora kinase A"/>
    <property type="match status" value="1"/>
</dbReference>
<dbReference type="EMBL" id="MCGT01000002">
    <property type="protein sequence ID" value="ORX62455.1"/>
    <property type="molecule type" value="Genomic_DNA"/>
</dbReference>
<comment type="similarity">
    <text evidence="4">Belongs to the protein kinase superfamily.</text>
</comment>
<dbReference type="InterPro" id="IPR017441">
    <property type="entry name" value="Protein_kinase_ATP_BS"/>
</dbReference>
<dbReference type="FunFam" id="1.10.510.10:FF:000571">
    <property type="entry name" value="Maternal embryonic leucine zipper kinase"/>
    <property type="match status" value="1"/>
</dbReference>
<comment type="caution">
    <text evidence="6">The sequence shown here is derived from an EMBL/GenBank/DDBJ whole genome shotgun (WGS) entry which is preliminary data.</text>
</comment>
<name>A0A1X2GWP0_9FUNG</name>
<feature type="binding site" evidence="3">
    <location>
        <position position="74"/>
    </location>
    <ligand>
        <name>ATP</name>
        <dbReference type="ChEBI" id="CHEBI:30616"/>
    </ligand>
</feature>
<dbReference type="PROSITE" id="PS00108">
    <property type="entry name" value="PROTEIN_KINASE_ST"/>
    <property type="match status" value="1"/>
</dbReference>
<evidence type="ECO:0000259" key="5">
    <source>
        <dbReference type="PROSITE" id="PS50011"/>
    </source>
</evidence>
<protein>
    <submittedName>
        <fullName evidence="6">Pkinase-domain-containing protein</fullName>
    </submittedName>
</protein>
<dbReference type="AlphaFoldDB" id="A0A1X2GWP0"/>
<dbReference type="InterPro" id="IPR000719">
    <property type="entry name" value="Prot_kinase_dom"/>
</dbReference>
<dbReference type="Gene3D" id="1.10.510.10">
    <property type="entry name" value="Transferase(Phosphotransferase) domain 1"/>
    <property type="match status" value="1"/>
</dbReference>
<sequence>MTKTHLMKRLLALFKKTHEDENKDGYPADLLARYDVTETTLGVGSFAVVKECIRRSTKKHYALKIIMKKVIAGKEHMLDSELDILKQVHHKNIVSMYDIYESTEAIYIVTCLATGGELFQQLLDKGSYTERDAARLVGQLLEGLVYLHDLDIVHRDIKPENLLFESKAAEAPLLITDFGLSKILKNHDDVLMTACGTPGYVAPEVLLQKGHGKPVDMWSVGVITYVMLCGYTPFYGEDQAALFECIMSGKYEFEEEYWSEISAPGKKQLVRAYGN</sequence>
<evidence type="ECO:0000256" key="4">
    <source>
        <dbReference type="RuleBase" id="RU000304"/>
    </source>
</evidence>
<evidence type="ECO:0000313" key="7">
    <source>
        <dbReference type="Proteomes" id="UP000242146"/>
    </source>
</evidence>
<dbReference type="InterPro" id="IPR011009">
    <property type="entry name" value="Kinase-like_dom_sf"/>
</dbReference>
<dbReference type="GO" id="GO:0005524">
    <property type="term" value="F:ATP binding"/>
    <property type="evidence" value="ECO:0007669"/>
    <property type="project" value="UniProtKB-UniRule"/>
</dbReference>
<proteinExistence type="inferred from homology"/>
<keyword evidence="2 3" id="KW-0067">ATP-binding</keyword>
<dbReference type="PROSITE" id="PS00107">
    <property type="entry name" value="PROTEIN_KINASE_ATP"/>
    <property type="match status" value="1"/>
</dbReference>
<gene>
    <name evidence="6" type="ORF">DM01DRAFT_1331872</name>
</gene>
<dbReference type="SMART" id="SM00220">
    <property type="entry name" value="S_TKc"/>
    <property type="match status" value="1"/>
</dbReference>
<keyword evidence="4" id="KW-0723">Serine/threonine-protein kinase</keyword>
<dbReference type="PROSITE" id="PS50011">
    <property type="entry name" value="PROTEIN_KINASE_DOM"/>
    <property type="match status" value="1"/>
</dbReference>
<reference evidence="6 7" key="1">
    <citation type="submission" date="2016-07" db="EMBL/GenBank/DDBJ databases">
        <title>Pervasive Adenine N6-methylation of Active Genes in Fungi.</title>
        <authorList>
            <consortium name="DOE Joint Genome Institute"/>
            <person name="Mondo S.J."/>
            <person name="Dannebaum R.O."/>
            <person name="Kuo R.C."/>
            <person name="Labutti K."/>
            <person name="Haridas S."/>
            <person name="Kuo A."/>
            <person name="Salamov A."/>
            <person name="Ahrendt S.R."/>
            <person name="Lipzen A."/>
            <person name="Sullivan W."/>
            <person name="Andreopoulos W.B."/>
            <person name="Clum A."/>
            <person name="Lindquist E."/>
            <person name="Daum C."/>
            <person name="Ramamoorthy G.K."/>
            <person name="Gryganskyi A."/>
            <person name="Culley D."/>
            <person name="Magnuson J.K."/>
            <person name="James T.Y."/>
            <person name="O'Malley M.A."/>
            <person name="Stajich J.E."/>
            <person name="Spatafora J.W."/>
            <person name="Visel A."/>
            <person name="Grigoriev I.V."/>
        </authorList>
    </citation>
    <scope>NUCLEOTIDE SEQUENCE [LARGE SCALE GENOMIC DNA]</scope>
    <source>
        <strain evidence="6 7">NRRL 3301</strain>
    </source>
</reference>
<dbReference type="PANTHER" id="PTHR24347">
    <property type="entry name" value="SERINE/THREONINE-PROTEIN KINASE"/>
    <property type="match status" value="1"/>
</dbReference>
<keyword evidence="1 3" id="KW-0547">Nucleotide-binding</keyword>
<evidence type="ECO:0000313" key="6">
    <source>
        <dbReference type="EMBL" id="ORX62455.1"/>
    </source>
</evidence>
<dbReference type="Proteomes" id="UP000242146">
    <property type="component" value="Unassembled WGS sequence"/>
</dbReference>
<keyword evidence="6" id="KW-0808">Transferase</keyword>
<dbReference type="Pfam" id="PF00069">
    <property type="entry name" value="Pkinase"/>
    <property type="match status" value="1"/>
</dbReference>
<evidence type="ECO:0000256" key="2">
    <source>
        <dbReference type="ARBA" id="ARBA00022840"/>
    </source>
</evidence>
<evidence type="ECO:0000256" key="1">
    <source>
        <dbReference type="ARBA" id="ARBA00022741"/>
    </source>
</evidence>
<dbReference type="GO" id="GO:0004674">
    <property type="term" value="F:protein serine/threonine kinase activity"/>
    <property type="evidence" value="ECO:0007669"/>
    <property type="project" value="UniProtKB-KW"/>
</dbReference>